<protein>
    <recommendedName>
        <fullName evidence="3 10">Photosystem I assembly protein Ycf4</fullName>
    </recommendedName>
</protein>
<evidence type="ECO:0000256" key="2">
    <source>
        <dbReference type="ARBA" id="ARBA00008198"/>
    </source>
</evidence>
<keyword evidence="7 10" id="KW-0793">Thylakoid</keyword>
<dbReference type="RefSeq" id="YP_009238118.1">
    <property type="nucleotide sequence ID" value="NC_029671.1"/>
</dbReference>
<keyword evidence="11" id="KW-0150">Chloroplast</keyword>
<name>A0A140H9S8_MYCHS</name>
<proteinExistence type="inferred from homology"/>
<dbReference type="GO" id="GO:0009535">
    <property type="term" value="C:chloroplast thylakoid membrane"/>
    <property type="evidence" value="ECO:0007669"/>
    <property type="project" value="UniProtKB-SubCell"/>
</dbReference>
<dbReference type="EMBL" id="KT199249">
    <property type="protein sequence ID" value="AMO00927.1"/>
    <property type="molecule type" value="Genomic_DNA"/>
</dbReference>
<gene>
    <name evidence="10 11" type="primary">ycf4</name>
    <name evidence="11" type="ORF">VU95_67</name>
</gene>
<accession>A0A140H9S8</accession>
<evidence type="ECO:0000256" key="8">
    <source>
        <dbReference type="ARBA" id="ARBA00023136"/>
    </source>
</evidence>
<dbReference type="GO" id="GO:0015979">
    <property type="term" value="P:photosynthesis"/>
    <property type="evidence" value="ECO:0007669"/>
    <property type="project" value="UniProtKB-UniRule"/>
</dbReference>
<sequence length="196" mass="22468">MSNPSLSAPDSGGPPEAAQVRRYFIIGERRFSNYWWACVILLGAFGFLMTGFASYLGHSVFVFNANNDINFFPQGLLMSFYGSLGLLLSLYWWLLIFWNVGGGFNEFNKREGFIRLFRWGYPGKNRKIDLYYSLKDVEAIRVEFKEGLDAQRTIYLKLKGKREIPLTGIGQPMTIREIEKQASELANFLQVSLEGF</sequence>
<evidence type="ECO:0000256" key="7">
    <source>
        <dbReference type="ARBA" id="ARBA00023078"/>
    </source>
</evidence>
<evidence type="ECO:0000256" key="9">
    <source>
        <dbReference type="ARBA" id="ARBA00046286"/>
    </source>
</evidence>
<keyword evidence="4 10" id="KW-0602">Photosynthesis</keyword>
<dbReference type="GO" id="GO:0009522">
    <property type="term" value="C:photosystem I"/>
    <property type="evidence" value="ECO:0007669"/>
    <property type="project" value="InterPro"/>
</dbReference>
<evidence type="ECO:0000256" key="10">
    <source>
        <dbReference type="HAMAP-Rule" id="MF_00437"/>
    </source>
</evidence>
<geneLocation type="chloroplast" evidence="11"/>
<dbReference type="PANTHER" id="PTHR33288">
    <property type="match status" value="1"/>
</dbReference>
<evidence type="ECO:0000256" key="1">
    <source>
        <dbReference type="ARBA" id="ARBA00002862"/>
    </source>
</evidence>
<dbReference type="HAMAP" id="MF_00437">
    <property type="entry name" value="Ycf4"/>
    <property type="match status" value="1"/>
</dbReference>
<dbReference type="GeneID" id="27073490"/>
<dbReference type="PANTHER" id="PTHR33288:SF4">
    <property type="entry name" value="PHOTOSYSTEM I ASSEMBLY PROTEIN YCF4"/>
    <property type="match status" value="1"/>
</dbReference>
<keyword evidence="5 10" id="KW-0812">Transmembrane</keyword>
<dbReference type="NCBIfam" id="NF002712">
    <property type="entry name" value="PRK02542.1"/>
    <property type="match status" value="1"/>
</dbReference>
<keyword evidence="11" id="KW-0934">Plastid</keyword>
<evidence type="ECO:0000256" key="4">
    <source>
        <dbReference type="ARBA" id="ARBA00022531"/>
    </source>
</evidence>
<organism evidence="11">
    <name type="scientific">Mychonastes homosphaera</name>
    <name type="common">Green alga</name>
    <name type="synonym">Chlorella homosphaera</name>
    <dbReference type="NCBI Taxonomy" id="31300"/>
    <lineage>
        <taxon>Eukaryota</taxon>
        <taxon>Viridiplantae</taxon>
        <taxon>Chlorophyta</taxon>
        <taxon>core chlorophytes</taxon>
        <taxon>Chlorophyceae</taxon>
        <taxon>CS clade</taxon>
        <taxon>Sphaeropleales</taxon>
        <taxon>Mychonastaceae</taxon>
        <taxon>Mychonastes</taxon>
    </lineage>
</organism>
<evidence type="ECO:0000256" key="3">
    <source>
        <dbReference type="ARBA" id="ARBA00015395"/>
    </source>
</evidence>
<keyword evidence="8 10" id="KW-0472">Membrane</keyword>
<comment type="function">
    <text evidence="1 10">Seems to be required for the assembly of the photosystem I complex.</text>
</comment>
<dbReference type="Pfam" id="PF02392">
    <property type="entry name" value="Ycf4"/>
    <property type="match status" value="1"/>
</dbReference>
<keyword evidence="6 10" id="KW-1133">Transmembrane helix</keyword>
<dbReference type="AlphaFoldDB" id="A0A140H9S8"/>
<feature type="transmembrane region" description="Helical" evidence="10">
    <location>
        <begin position="76"/>
        <end position="100"/>
    </location>
</feature>
<evidence type="ECO:0000313" key="11">
    <source>
        <dbReference type="EMBL" id="AMO00927.1"/>
    </source>
</evidence>
<feature type="transmembrane region" description="Helical" evidence="10">
    <location>
        <begin position="34"/>
        <end position="56"/>
    </location>
</feature>
<dbReference type="InterPro" id="IPR003359">
    <property type="entry name" value="PSI_Ycf4_assembly"/>
</dbReference>
<evidence type="ECO:0000256" key="6">
    <source>
        <dbReference type="ARBA" id="ARBA00022989"/>
    </source>
</evidence>
<comment type="subcellular location">
    <subcellularLocation>
        <location evidence="9">Plastid thylakoid membrane</location>
        <topology evidence="9">Multi-pass membrane protein</topology>
    </subcellularLocation>
    <subcellularLocation>
        <location evidence="10">Plastid</location>
        <location evidence="10">Chloroplast thylakoid membrane</location>
        <topology evidence="10">Multi-pass membrane protein</topology>
    </subcellularLocation>
</comment>
<evidence type="ECO:0000256" key="5">
    <source>
        <dbReference type="ARBA" id="ARBA00022692"/>
    </source>
</evidence>
<reference evidence="11" key="1">
    <citation type="journal article" date="2016" name="Mol. Phylogenet. Evol.">
        <title>Chloroplast phylogenomic data from the green algal order Sphaeropleales (Chlorophyceae, Chlorophyta) reveal complex patterns of sequence evolution.</title>
        <authorList>
            <person name="Fucikova K."/>
            <person name="Lewis P.O."/>
            <person name="Lewis L.A."/>
        </authorList>
    </citation>
    <scope>NUCLEOTIDE SEQUENCE</scope>
    <source>
        <strain evidence="11">CAUP H6502</strain>
    </source>
</reference>
<comment type="similarity">
    <text evidence="2 10">Belongs to the Ycf4 family.</text>
</comment>